<evidence type="ECO:0000313" key="8">
    <source>
        <dbReference type="EMBL" id="CAD9279088.1"/>
    </source>
</evidence>
<dbReference type="GO" id="GO:0031543">
    <property type="term" value="F:peptidyl-proline dioxygenase activity"/>
    <property type="evidence" value="ECO:0007669"/>
    <property type="project" value="TreeGrafter"/>
</dbReference>
<dbReference type="PANTHER" id="PTHR12907">
    <property type="entry name" value="EGL NINE HOMOLOG-RELATED"/>
    <property type="match status" value="1"/>
</dbReference>
<organism evidence="8">
    <name type="scientific">Grammatophora oceanica</name>
    <dbReference type="NCBI Taxonomy" id="210454"/>
    <lineage>
        <taxon>Eukaryota</taxon>
        <taxon>Sar</taxon>
        <taxon>Stramenopiles</taxon>
        <taxon>Ochrophyta</taxon>
        <taxon>Bacillariophyta</taxon>
        <taxon>Fragilariophyceae</taxon>
        <taxon>Fragilariophycidae</taxon>
        <taxon>Rhabdonematales</taxon>
        <taxon>Grammatophoraceae</taxon>
        <taxon>Grammatophora</taxon>
    </lineage>
</organism>
<dbReference type="GO" id="GO:0071456">
    <property type="term" value="P:cellular response to hypoxia"/>
    <property type="evidence" value="ECO:0007669"/>
    <property type="project" value="TreeGrafter"/>
</dbReference>
<protein>
    <recommendedName>
        <fullName evidence="7">Fe2OG dioxygenase domain-containing protein</fullName>
    </recommendedName>
</protein>
<dbReference type="GO" id="GO:0031418">
    <property type="term" value="F:L-ascorbic acid binding"/>
    <property type="evidence" value="ECO:0007669"/>
    <property type="project" value="UniProtKB-KW"/>
</dbReference>
<dbReference type="PANTHER" id="PTHR12907:SF26">
    <property type="entry name" value="HIF PROLYL HYDROXYLASE, ISOFORM C"/>
    <property type="match status" value="1"/>
</dbReference>
<comment type="cofactor">
    <cofactor evidence="1">
        <name>L-ascorbate</name>
        <dbReference type="ChEBI" id="CHEBI:38290"/>
    </cofactor>
</comment>
<feature type="domain" description="Fe2OG dioxygenase" evidence="7">
    <location>
        <begin position="222"/>
        <end position="342"/>
    </location>
</feature>
<dbReference type="SMART" id="SM00702">
    <property type="entry name" value="P4Hc"/>
    <property type="match status" value="1"/>
</dbReference>
<evidence type="ECO:0000256" key="1">
    <source>
        <dbReference type="ARBA" id="ARBA00001961"/>
    </source>
</evidence>
<dbReference type="InterPro" id="IPR044862">
    <property type="entry name" value="Pro_4_hyd_alph_FE2OG_OXY"/>
</dbReference>
<sequence>MYKMGSSEHFQPLTPTAFAIPTFGPHSTVHLERKHRTEFVLKAMNLREQDFGWICTQMMEQQEQDLQDMGIDLTDLESIVHRTLNPQETTRVASSFGGTKRDLLLDETLNVDTLKHLRSSGYAVLDVPALKVSPEANELLSNILVDKTTQHVEVRSDSVAFLDKSAASECHLKDQYDFLVGVASHLNLHHHEVAAPTTSAEDESAVNVVPIAPATKELPFTNPPRLQAAQYRQGEFYVAHSDNPKENANIRTRYRFYTCILYCNQSYQEGDGGALRIYLNSHPWANTDGEIPLLELQSSCEWVDVEPRNGRVVIFESQLVHSVEPVIQSRYARQALTLWINRPQRVL</sequence>
<keyword evidence="6" id="KW-0408">Iron</keyword>
<dbReference type="Gene3D" id="2.60.120.620">
    <property type="entry name" value="q2cbj1_9rhob like domain"/>
    <property type="match status" value="1"/>
</dbReference>
<gene>
    <name evidence="8" type="ORF">GOCE00092_LOCUS7997</name>
</gene>
<evidence type="ECO:0000256" key="2">
    <source>
        <dbReference type="ARBA" id="ARBA00022723"/>
    </source>
</evidence>
<dbReference type="InterPro" id="IPR005123">
    <property type="entry name" value="Oxoglu/Fe-dep_dioxygenase_dom"/>
</dbReference>
<dbReference type="SUPFAM" id="SSF51197">
    <property type="entry name" value="Clavaminate synthase-like"/>
    <property type="match status" value="1"/>
</dbReference>
<keyword evidence="4" id="KW-0223">Dioxygenase</keyword>
<evidence type="ECO:0000259" key="7">
    <source>
        <dbReference type="PROSITE" id="PS51471"/>
    </source>
</evidence>
<dbReference type="GO" id="GO:0008198">
    <property type="term" value="F:ferrous iron binding"/>
    <property type="evidence" value="ECO:0007669"/>
    <property type="project" value="TreeGrafter"/>
</dbReference>
<dbReference type="Pfam" id="PF13640">
    <property type="entry name" value="2OG-FeII_Oxy_3"/>
    <property type="match status" value="1"/>
</dbReference>
<name>A0A7S1UUJ2_9STRA</name>
<evidence type="ECO:0000256" key="6">
    <source>
        <dbReference type="ARBA" id="ARBA00023004"/>
    </source>
</evidence>
<evidence type="ECO:0000256" key="4">
    <source>
        <dbReference type="ARBA" id="ARBA00022964"/>
    </source>
</evidence>
<proteinExistence type="predicted"/>
<dbReference type="EMBL" id="HBGK01015793">
    <property type="protein sequence ID" value="CAD9279088.1"/>
    <property type="molecule type" value="Transcribed_RNA"/>
</dbReference>
<keyword evidence="2" id="KW-0479">Metal-binding</keyword>
<accession>A0A7S1UUJ2</accession>
<dbReference type="PROSITE" id="PS51471">
    <property type="entry name" value="FE2OG_OXY"/>
    <property type="match status" value="1"/>
</dbReference>
<dbReference type="InterPro" id="IPR051559">
    <property type="entry name" value="HIF_prolyl_hydroxylases"/>
</dbReference>
<evidence type="ECO:0000256" key="3">
    <source>
        <dbReference type="ARBA" id="ARBA00022896"/>
    </source>
</evidence>
<dbReference type="InterPro" id="IPR006620">
    <property type="entry name" value="Pro_4_hyd_alph"/>
</dbReference>
<keyword evidence="3" id="KW-0847">Vitamin C</keyword>
<evidence type="ECO:0000256" key="5">
    <source>
        <dbReference type="ARBA" id="ARBA00023002"/>
    </source>
</evidence>
<dbReference type="AlphaFoldDB" id="A0A7S1UUJ2"/>
<keyword evidence="5" id="KW-0560">Oxidoreductase</keyword>
<reference evidence="8" key="1">
    <citation type="submission" date="2021-01" db="EMBL/GenBank/DDBJ databases">
        <authorList>
            <person name="Corre E."/>
            <person name="Pelletier E."/>
            <person name="Niang G."/>
            <person name="Scheremetjew M."/>
            <person name="Finn R."/>
            <person name="Kale V."/>
            <person name="Holt S."/>
            <person name="Cochrane G."/>
            <person name="Meng A."/>
            <person name="Brown T."/>
            <person name="Cohen L."/>
        </authorList>
    </citation>
    <scope>NUCLEOTIDE SEQUENCE</scope>
    <source>
        <strain evidence="8">CCMP 410</strain>
    </source>
</reference>